<evidence type="ECO:0000256" key="1">
    <source>
        <dbReference type="ARBA" id="ARBA00004196"/>
    </source>
</evidence>
<evidence type="ECO:0000256" key="3">
    <source>
        <dbReference type="ARBA" id="ARBA00022448"/>
    </source>
</evidence>
<dbReference type="GO" id="GO:0043190">
    <property type="term" value="C:ATP-binding cassette (ABC) transporter complex"/>
    <property type="evidence" value="ECO:0007669"/>
    <property type="project" value="InterPro"/>
</dbReference>
<dbReference type="EMBL" id="UINC01010983">
    <property type="protein sequence ID" value="SVA48653.1"/>
    <property type="molecule type" value="Genomic_DNA"/>
</dbReference>
<dbReference type="InterPro" id="IPR030678">
    <property type="entry name" value="Peptide/Ni-bd"/>
</dbReference>
<dbReference type="InterPro" id="IPR000914">
    <property type="entry name" value="SBP_5_dom"/>
</dbReference>
<dbReference type="InterPro" id="IPR039424">
    <property type="entry name" value="SBP_5"/>
</dbReference>
<dbReference type="Gene3D" id="3.40.190.10">
    <property type="entry name" value="Periplasmic binding protein-like II"/>
    <property type="match status" value="1"/>
</dbReference>
<dbReference type="SUPFAM" id="SSF53850">
    <property type="entry name" value="Periplasmic binding protein-like II"/>
    <property type="match status" value="1"/>
</dbReference>
<comment type="similarity">
    <text evidence="2">Belongs to the bacterial solute-binding protein 5 family.</text>
</comment>
<reference evidence="6" key="1">
    <citation type="submission" date="2018-05" db="EMBL/GenBank/DDBJ databases">
        <authorList>
            <person name="Lanie J.A."/>
            <person name="Ng W.-L."/>
            <person name="Kazmierczak K.M."/>
            <person name="Andrzejewski T.M."/>
            <person name="Davidsen T.M."/>
            <person name="Wayne K.J."/>
            <person name="Tettelin H."/>
            <person name="Glass J.I."/>
            <person name="Rusch D."/>
            <person name="Podicherti R."/>
            <person name="Tsui H.-C.T."/>
            <person name="Winkler M.E."/>
        </authorList>
    </citation>
    <scope>NUCLEOTIDE SEQUENCE</scope>
</reference>
<dbReference type="AlphaFoldDB" id="A0A381W9R3"/>
<evidence type="ECO:0000313" key="6">
    <source>
        <dbReference type="EMBL" id="SVA48653.1"/>
    </source>
</evidence>
<protein>
    <recommendedName>
        <fullName evidence="5">Solute-binding protein family 5 domain-containing protein</fullName>
    </recommendedName>
</protein>
<comment type="subcellular location">
    <subcellularLocation>
        <location evidence="1">Cell envelope</location>
    </subcellularLocation>
</comment>
<proteinExistence type="inferred from homology"/>
<sequence>MKEVKTFQQMYRDGRMDRRDFLAAMGALGLTATTAGSLLGSASALAATPTRGGSVIFASNLHGPDDTLDPLLGTSTIDYTRANAGCNGLIQIWTDMSLHGELAEEWSVNSNATEYIFKIRQGVVFHDGHPMDASDVVWSMNRHIADGSPSSIKSFFSFVKEWKAVDKYTVKLTLSSPDADMPYKLTQPQAKIVRKNTLNWWQCGTGPYLVEDFQAGVKSTHVRNPNYWRDTGQHLDAMEITAITDPNARLNALLAGSVDMITAISAKQIKKLESSGLNVLSVPAGVYGGICCLKNTAPGDNDDLVEGLRFIQDRERIVRKFLKGHGTLGNDHPINISYGADHCHELPQRPYDPDKAKWHLNKSGYTSAELFVAPVSGAIEDTCLLMQANLKKIGFDLKLKKVPTDGYWGAVWMKEPLNVVSWNMRPTANAMMSIQFGPNGNWNDTYWNSDRMGQLLKDSLAETDAAKRHEMHCEMQKLVSTESGIIIPYHTNILDANNPKVKGFSNVPLGQFGGNGWAEHIWKEA</sequence>
<evidence type="ECO:0000259" key="5">
    <source>
        <dbReference type="Pfam" id="PF00496"/>
    </source>
</evidence>
<dbReference type="PANTHER" id="PTHR30290">
    <property type="entry name" value="PERIPLASMIC BINDING COMPONENT OF ABC TRANSPORTER"/>
    <property type="match status" value="1"/>
</dbReference>
<dbReference type="GO" id="GO:0042597">
    <property type="term" value="C:periplasmic space"/>
    <property type="evidence" value="ECO:0007669"/>
    <property type="project" value="UniProtKB-ARBA"/>
</dbReference>
<evidence type="ECO:0000256" key="2">
    <source>
        <dbReference type="ARBA" id="ARBA00005695"/>
    </source>
</evidence>
<accession>A0A381W9R3</accession>
<dbReference type="Gene3D" id="3.10.105.10">
    <property type="entry name" value="Dipeptide-binding Protein, Domain 3"/>
    <property type="match status" value="1"/>
</dbReference>
<dbReference type="GO" id="GO:0015833">
    <property type="term" value="P:peptide transport"/>
    <property type="evidence" value="ECO:0007669"/>
    <property type="project" value="TreeGrafter"/>
</dbReference>
<organism evidence="6">
    <name type="scientific">marine metagenome</name>
    <dbReference type="NCBI Taxonomy" id="408172"/>
    <lineage>
        <taxon>unclassified sequences</taxon>
        <taxon>metagenomes</taxon>
        <taxon>ecological metagenomes</taxon>
    </lineage>
</organism>
<dbReference type="Pfam" id="PF00496">
    <property type="entry name" value="SBP_bac_5"/>
    <property type="match status" value="1"/>
</dbReference>
<dbReference type="GO" id="GO:1904680">
    <property type="term" value="F:peptide transmembrane transporter activity"/>
    <property type="evidence" value="ECO:0007669"/>
    <property type="project" value="TreeGrafter"/>
</dbReference>
<dbReference type="PANTHER" id="PTHR30290:SF10">
    <property type="entry name" value="PERIPLASMIC OLIGOPEPTIDE-BINDING PROTEIN-RELATED"/>
    <property type="match status" value="1"/>
</dbReference>
<feature type="domain" description="Solute-binding protein family 5" evidence="5">
    <location>
        <begin position="98"/>
        <end position="435"/>
    </location>
</feature>
<dbReference type="InterPro" id="IPR006311">
    <property type="entry name" value="TAT_signal"/>
</dbReference>
<dbReference type="Gene3D" id="3.90.76.10">
    <property type="entry name" value="Dipeptide-binding Protein, Domain 1"/>
    <property type="match status" value="1"/>
</dbReference>
<keyword evidence="4" id="KW-0732">Signal</keyword>
<dbReference type="PIRSF" id="PIRSF002741">
    <property type="entry name" value="MppA"/>
    <property type="match status" value="1"/>
</dbReference>
<dbReference type="PROSITE" id="PS51318">
    <property type="entry name" value="TAT"/>
    <property type="match status" value="1"/>
</dbReference>
<dbReference type="CDD" id="cd08503">
    <property type="entry name" value="PBP2_NikA_DppA_OppA_like_17"/>
    <property type="match status" value="1"/>
</dbReference>
<evidence type="ECO:0000256" key="4">
    <source>
        <dbReference type="ARBA" id="ARBA00022729"/>
    </source>
</evidence>
<gene>
    <name evidence="6" type="ORF">METZ01_LOCUS101507</name>
</gene>
<keyword evidence="3" id="KW-0813">Transport</keyword>
<name>A0A381W9R3_9ZZZZ</name>
<dbReference type="GO" id="GO:0030313">
    <property type="term" value="C:cell envelope"/>
    <property type="evidence" value="ECO:0007669"/>
    <property type="project" value="UniProtKB-SubCell"/>
</dbReference>